<dbReference type="AlphaFoldDB" id="A0A9P6HRH2"/>
<evidence type="ECO:0000313" key="4">
    <source>
        <dbReference type="Proteomes" id="UP000736335"/>
    </source>
</evidence>
<feature type="transmembrane region" description="Helical" evidence="1">
    <location>
        <begin position="96"/>
        <end position="114"/>
    </location>
</feature>
<evidence type="ECO:0000259" key="2">
    <source>
        <dbReference type="Pfam" id="PF20151"/>
    </source>
</evidence>
<name>A0A9P6HRH2_9AGAM</name>
<evidence type="ECO:0000313" key="3">
    <source>
        <dbReference type="EMBL" id="KAF9791190.1"/>
    </source>
</evidence>
<dbReference type="OrthoDB" id="2803471at2759"/>
<dbReference type="Pfam" id="PF20151">
    <property type="entry name" value="DUF6533"/>
    <property type="match status" value="1"/>
</dbReference>
<feature type="transmembrane region" description="Helical" evidence="1">
    <location>
        <begin position="190"/>
        <end position="215"/>
    </location>
</feature>
<dbReference type="Proteomes" id="UP000736335">
    <property type="component" value="Unassembled WGS sequence"/>
</dbReference>
<keyword evidence="1" id="KW-0472">Membrane</keyword>
<gene>
    <name evidence="3" type="ORF">BJ322DRAFT_1017745</name>
</gene>
<feature type="transmembrane region" description="Helical" evidence="1">
    <location>
        <begin position="40"/>
        <end position="58"/>
    </location>
</feature>
<accession>A0A9P6HRH2</accession>
<reference evidence="3" key="2">
    <citation type="submission" date="2020-11" db="EMBL/GenBank/DDBJ databases">
        <authorList>
            <consortium name="DOE Joint Genome Institute"/>
            <person name="Kuo A."/>
            <person name="Miyauchi S."/>
            <person name="Kiss E."/>
            <person name="Drula E."/>
            <person name="Kohler A."/>
            <person name="Sanchez-Garcia M."/>
            <person name="Andreopoulos B."/>
            <person name="Barry K.W."/>
            <person name="Bonito G."/>
            <person name="Buee M."/>
            <person name="Carver A."/>
            <person name="Chen C."/>
            <person name="Cichocki N."/>
            <person name="Clum A."/>
            <person name="Culley D."/>
            <person name="Crous P.W."/>
            <person name="Fauchery L."/>
            <person name="Girlanda M."/>
            <person name="Hayes R."/>
            <person name="Keri Z."/>
            <person name="Labutti K."/>
            <person name="Lipzen A."/>
            <person name="Lombard V."/>
            <person name="Magnuson J."/>
            <person name="Maillard F."/>
            <person name="Morin E."/>
            <person name="Murat C."/>
            <person name="Nolan M."/>
            <person name="Ohm R."/>
            <person name="Pangilinan J."/>
            <person name="Pereira M."/>
            <person name="Perotto S."/>
            <person name="Peter M."/>
            <person name="Riley R."/>
            <person name="Sitrit Y."/>
            <person name="Stielow B."/>
            <person name="Szollosi G."/>
            <person name="Zifcakova L."/>
            <person name="Stursova M."/>
            <person name="Spatafora J.W."/>
            <person name="Tedersoo L."/>
            <person name="Vaario L.-M."/>
            <person name="Yamada A."/>
            <person name="Yan M."/>
            <person name="Wang P."/>
            <person name="Xu J."/>
            <person name="Bruns T."/>
            <person name="Baldrian P."/>
            <person name="Vilgalys R."/>
            <person name="Henrissat B."/>
            <person name="Grigoriev I.V."/>
            <person name="Hibbett D."/>
            <person name="Nagy L.G."/>
            <person name="Martin F.M."/>
        </authorList>
    </citation>
    <scope>NUCLEOTIDE SEQUENCE</scope>
    <source>
        <strain evidence="3">UH-Tt-Lm1</strain>
    </source>
</reference>
<dbReference type="InterPro" id="IPR045340">
    <property type="entry name" value="DUF6533"/>
</dbReference>
<reference evidence="3" key="1">
    <citation type="journal article" date="2020" name="Nat. Commun.">
        <title>Large-scale genome sequencing of mycorrhizal fungi provides insights into the early evolution of symbiotic traits.</title>
        <authorList>
            <person name="Miyauchi S."/>
            <person name="Kiss E."/>
            <person name="Kuo A."/>
            <person name="Drula E."/>
            <person name="Kohler A."/>
            <person name="Sanchez-Garcia M."/>
            <person name="Morin E."/>
            <person name="Andreopoulos B."/>
            <person name="Barry K.W."/>
            <person name="Bonito G."/>
            <person name="Buee M."/>
            <person name="Carver A."/>
            <person name="Chen C."/>
            <person name="Cichocki N."/>
            <person name="Clum A."/>
            <person name="Culley D."/>
            <person name="Crous P.W."/>
            <person name="Fauchery L."/>
            <person name="Girlanda M."/>
            <person name="Hayes R.D."/>
            <person name="Keri Z."/>
            <person name="LaButti K."/>
            <person name="Lipzen A."/>
            <person name="Lombard V."/>
            <person name="Magnuson J."/>
            <person name="Maillard F."/>
            <person name="Murat C."/>
            <person name="Nolan M."/>
            <person name="Ohm R.A."/>
            <person name="Pangilinan J."/>
            <person name="Pereira M.F."/>
            <person name="Perotto S."/>
            <person name="Peter M."/>
            <person name="Pfister S."/>
            <person name="Riley R."/>
            <person name="Sitrit Y."/>
            <person name="Stielow J.B."/>
            <person name="Szollosi G."/>
            <person name="Zifcakova L."/>
            <person name="Stursova M."/>
            <person name="Spatafora J.W."/>
            <person name="Tedersoo L."/>
            <person name="Vaario L.M."/>
            <person name="Yamada A."/>
            <person name="Yan M."/>
            <person name="Wang P."/>
            <person name="Xu J."/>
            <person name="Bruns T."/>
            <person name="Baldrian P."/>
            <person name="Vilgalys R."/>
            <person name="Dunand C."/>
            <person name="Henrissat B."/>
            <person name="Grigoriev I.V."/>
            <person name="Hibbett D."/>
            <person name="Nagy L.G."/>
            <person name="Martin F.M."/>
        </authorList>
    </citation>
    <scope>NUCLEOTIDE SEQUENCE</scope>
    <source>
        <strain evidence="3">UH-Tt-Lm1</strain>
    </source>
</reference>
<feature type="transmembrane region" description="Helical" evidence="1">
    <location>
        <begin position="126"/>
        <end position="142"/>
    </location>
</feature>
<dbReference type="EMBL" id="WIUZ02000002">
    <property type="protein sequence ID" value="KAF9791190.1"/>
    <property type="molecule type" value="Genomic_DNA"/>
</dbReference>
<feature type="domain" description="DUF6533" evidence="2">
    <location>
        <begin position="40"/>
        <end position="78"/>
    </location>
</feature>
<keyword evidence="1" id="KW-0812">Transmembrane</keyword>
<protein>
    <recommendedName>
        <fullName evidence="2">DUF6533 domain-containing protein</fullName>
    </recommendedName>
</protein>
<feature type="transmembrane region" description="Helical" evidence="1">
    <location>
        <begin position="70"/>
        <end position="90"/>
    </location>
</feature>
<proteinExistence type="predicted"/>
<keyword evidence="4" id="KW-1185">Reference proteome</keyword>
<comment type="caution">
    <text evidence="3">The sequence shown here is derived from an EMBL/GenBank/DDBJ whole genome shotgun (WGS) entry which is preliminary data.</text>
</comment>
<organism evidence="3 4">
    <name type="scientific">Thelephora terrestris</name>
    <dbReference type="NCBI Taxonomy" id="56493"/>
    <lineage>
        <taxon>Eukaryota</taxon>
        <taxon>Fungi</taxon>
        <taxon>Dikarya</taxon>
        <taxon>Basidiomycota</taxon>
        <taxon>Agaricomycotina</taxon>
        <taxon>Agaricomycetes</taxon>
        <taxon>Thelephorales</taxon>
        <taxon>Thelephoraceae</taxon>
        <taxon>Thelephora</taxon>
    </lineage>
</organism>
<evidence type="ECO:0000256" key="1">
    <source>
        <dbReference type="SAM" id="Phobius"/>
    </source>
</evidence>
<feature type="transmembrane region" description="Helical" evidence="1">
    <location>
        <begin position="148"/>
        <end position="169"/>
    </location>
</feature>
<sequence>MSSVEQLIQDAQDANIFTVNTVHPAVVLQPGTYHKADMQYYWIALATLLCYDYFLTLADEVRYAWKGKKSYAFAIFILVSTDAVHDMGYYLCKKKLVVDTFFLIWCTLIAQIILNMRIYAITMRNRVITGFFSCITVSQLVLGVCGTAWVAGVAAPDTLAFLVIVFFAMSGRVKGFNMPRLLRTIVQDSTIYFLVIFTSHFVLEMSLLFLSVSIFAADGGRMLKTPLAKYATLAGTESGGCIGGWMVANKRIAHSERAQASGPETIG</sequence>
<keyword evidence="1" id="KW-1133">Transmembrane helix</keyword>